<feature type="domain" description="TniQ" evidence="3">
    <location>
        <begin position="8"/>
        <end position="128"/>
    </location>
</feature>
<dbReference type="AlphaFoldDB" id="A0A8J7WJH1"/>
<proteinExistence type="predicted"/>
<evidence type="ECO:0000313" key="4">
    <source>
        <dbReference type="EMBL" id="MBS2963436.1"/>
    </source>
</evidence>
<keyword evidence="5" id="KW-1185">Reference proteome</keyword>
<evidence type="ECO:0000313" key="5">
    <source>
        <dbReference type="Proteomes" id="UP000677913"/>
    </source>
</evidence>
<dbReference type="SUPFAM" id="SSF46785">
    <property type="entry name" value="Winged helix' DNA-binding domain"/>
    <property type="match status" value="2"/>
</dbReference>
<dbReference type="Pfam" id="PF06527">
    <property type="entry name" value="TniQ"/>
    <property type="match status" value="1"/>
</dbReference>
<dbReference type="InterPro" id="IPR000847">
    <property type="entry name" value="LysR_HTH_N"/>
</dbReference>
<reference evidence="4" key="1">
    <citation type="submission" date="2021-04" db="EMBL/GenBank/DDBJ databases">
        <title>Genome based classification of Actinospica acidithermotolerans sp. nov., an actinobacterium isolated from an Indonesian hot spring.</title>
        <authorList>
            <person name="Kusuma A.B."/>
            <person name="Putra K.E."/>
            <person name="Nafisah S."/>
            <person name="Loh J."/>
            <person name="Nouioui I."/>
            <person name="Goodfellow M."/>
        </authorList>
    </citation>
    <scope>NUCLEOTIDE SEQUENCE</scope>
    <source>
        <strain evidence="4">DSM 45618</strain>
    </source>
</reference>
<sequence length="992" mass="110282">MSRIRLLPLRRAPRPDEGIDSWIEALAARHAIAPAHLLPRLGIPDEMRRISRLVTELTPGQIASAQKASGLPAGTLALLAPGELRIAGYLRTGGSRYCPQCLAASDGIWPLRWRLAWVFACSRHARLLRDTCQECGGVQRVNLYAGLRRMLPAFCCSRPAPGGGRCAADLRLAKPGRRLTPPLARTAGWIEQLLADLDDPGSRETAAAVLADLPTVALWLMRRHAKSGTLKTDAPVHDGLGRVMEARLHRDALLTAAVVSQAHHVMAGPEHEAVAHVREVLRRHPGAARIPPPGMARDQWMALASGFDRRMIRAADPDLIAIDRLRMKSMTVTPQRIARPVRGGKTPPVGPAPRRGRLIPQVLWPDWSAKLLPAAGLEAEQFRTVISVCLLIPATAGRTLSDFAALLSPHLTSQQISVTLQFFRALPGSPSGDALTEVLAVLCRLADYLDAHGSPIDYQRRREQLPADPIDWPAWCDLALSAGTQPGARPGRARHLHAQRYLHHLLTGSDLSDPAYPLTFTGPGDRINYLGFALALTPRLRTALHQYAAGLLEQHGIDEPVAWSPPAETAEHLPWPGVDLDTLDLEAIRRIVIEDKRPVAEAARALGVHSEHIRLAIERIDRPEPQWSIHGPDAWIRRQRAPHLLTRDFFEHEYVQGGRRLKQIAKDTGYSRKLLATYAKDAGITLAKAIDPFPIDPQWLREQYHTLRRSTADIARELDTHQMNVNHALYRHGITPRLPGVHSFPEMIAKLPPGIPRAIRQAVEGGLRGWERLRRFQITMRFPTATTAGTYLGITHSSLIHQFQRLEDDLGTALFDRAVIGTPQHPTKAGTRLLRHLEREDVNALMAEALRDRPGFDLPPEDVLDAAHRAFAAPQRPRRPQAPYDDIPVARYRIRPPTLALLRHLLQTPDREFYGLEVHQATGIDMGTLYPLLRKLEHGGWLTSKPEDDDEWRAGAPPGKGPGKRRIYYQLTPDGHRAAQREIERCDHRDAA</sequence>
<dbReference type="Gene3D" id="1.10.10.10">
    <property type="entry name" value="Winged helix-like DNA-binding domain superfamily/Winged helix DNA-binding domain"/>
    <property type="match status" value="2"/>
</dbReference>
<dbReference type="InterPro" id="IPR009492">
    <property type="entry name" value="TniQ"/>
</dbReference>
<dbReference type="InterPro" id="IPR036388">
    <property type="entry name" value="WH-like_DNA-bd_sf"/>
</dbReference>
<name>A0A8J7WJH1_9ACTN</name>
<dbReference type="EMBL" id="JAGSXH010000027">
    <property type="protein sequence ID" value="MBS2963436.1"/>
    <property type="molecule type" value="Genomic_DNA"/>
</dbReference>
<accession>A0A8J7WJH1</accession>
<protein>
    <submittedName>
        <fullName evidence="4">TniQ family protein</fullName>
    </submittedName>
</protein>
<feature type="region of interest" description="Disordered" evidence="1">
    <location>
        <begin position="944"/>
        <end position="967"/>
    </location>
</feature>
<dbReference type="GO" id="GO:0003700">
    <property type="term" value="F:DNA-binding transcription factor activity"/>
    <property type="evidence" value="ECO:0007669"/>
    <property type="project" value="InterPro"/>
</dbReference>
<evidence type="ECO:0000259" key="3">
    <source>
        <dbReference type="Pfam" id="PF06527"/>
    </source>
</evidence>
<feature type="domain" description="HTH lysR-type" evidence="2">
    <location>
        <begin position="771"/>
        <end position="830"/>
    </location>
</feature>
<dbReference type="Pfam" id="PF00126">
    <property type="entry name" value="HTH_1"/>
    <property type="match status" value="1"/>
</dbReference>
<dbReference type="InterPro" id="IPR036390">
    <property type="entry name" value="WH_DNA-bd_sf"/>
</dbReference>
<gene>
    <name evidence="4" type="ORF">KGA66_10290</name>
</gene>
<organism evidence="4 5">
    <name type="scientific">Actinocrinis puniceicyclus</name>
    <dbReference type="NCBI Taxonomy" id="977794"/>
    <lineage>
        <taxon>Bacteria</taxon>
        <taxon>Bacillati</taxon>
        <taxon>Actinomycetota</taxon>
        <taxon>Actinomycetes</taxon>
        <taxon>Catenulisporales</taxon>
        <taxon>Actinospicaceae</taxon>
        <taxon>Actinocrinis</taxon>
    </lineage>
</organism>
<dbReference type="Proteomes" id="UP000677913">
    <property type="component" value="Unassembled WGS sequence"/>
</dbReference>
<dbReference type="RefSeq" id="WP_211467145.1">
    <property type="nucleotide sequence ID" value="NZ_JAGSXH010000027.1"/>
</dbReference>
<evidence type="ECO:0000259" key="2">
    <source>
        <dbReference type="Pfam" id="PF00126"/>
    </source>
</evidence>
<comment type="caution">
    <text evidence="4">The sequence shown here is derived from an EMBL/GenBank/DDBJ whole genome shotgun (WGS) entry which is preliminary data.</text>
</comment>
<evidence type="ECO:0000256" key="1">
    <source>
        <dbReference type="SAM" id="MobiDB-lite"/>
    </source>
</evidence>